<dbReference type="SUPFAM" id="SSF51971">
    <property type="entry name" value="Nucleotide-binding domain"/>
    <property type="match status" value="1"/>
</dbReference>
<dbReference type="GO" id="GO:0016491">
    <property type="term" value="F:oxidoreductase activity"/>
    <property type="evidence" value="ECO:0007669"/>
    <property type="project" value="UniProtKB-KW"/>
</dbReference>
<reference evidence="12 13" key="1">
    <citation type="submission" date="2018-05" db="EMBL/GenBank/DDBJ databases">
        <title>Genomic Encyclopedia of Type Strains, Phase IV (KMG-IV): sequencing the most valuable type-strain genomes for metagenomic binning, comparative biology and taxonomic classification.</title>
        <authorList>
            <person name="Goeker M."/>
        </authorList>
    </citation>
    <scope>NUCLEOTIDE SEQUENCE [LARGE SCALE GENOMIC DNA]</scope>
    <source>
        <strain evidence="12 13">DSM 6462</strain>
    </source>
</reference>
<dbReference type="Gene3D" id="3.50.50.60">
    <property type="entry name" value="FAD/NAD(P)-binding domain"/>
    <property type="match status" value="1"/>
</dbReference>
<name>A0A2V3UJX3_9HYPH</name>
<keyword evidence="13" id="KW-1185">Reference proteome</keyword>
<dbReference type="AlphaFoldDB" id="A0A2V3UJX3"/>
<dbReference type="CDD" id="cd02803">
    <property type="entry name" value="OYE_like_FMN_family"/>
    <property type="match status" value="1"/>
</dbReference>
<feature type="domain" description="FAD/NAD(P)-binding" evidence="11">
    <location>
        <begin position="405"/>
        <end position="632"/>
    </location>
</feature>
<evidence type="ECO:0000256" key="1">
    <source>
        <dbReference type="ARBA" id="ARBA00001917"/>
    </source>
</evidence>
<evidence type="ECO:0000313" key="12">
    <source>
        <dbReference type="EMBL" id="PXW65137.1"/>
    </source>
</evidence>
<dbReference type="Pfam" id="PF07992">
    <property type="entry name" value="Pyr_redox_2"/>
    <property type="match status" value="1"/>
</dbReference>
<comment type="caution">
    <text evidence="12">The sequence shown here is derived from an EMBL/GenBank/DDBJ whole genome shotgun (WGS) entry which is preliminary data.</text>
</comment>
<feature type="domain" description="NADH:flavin oxidoreductase/NADH oxidase N-terminal" evidence="10">
    <location>
        <begin position="26"/>
        <end position="352"/>
    </location>
</feature>
<evidence type="ECO:0000313" key="13">
    <source>
        <dbReference type="Proteomes" id="UP000248021"/>
    </source>
</evidence>
<dbReference type="Gene3D" id="3.40.50.720">
    <property type="entry name" value="NAD(P)-binding Rossmann-like Domain"/>
    <property type="match status" value="1"/>
</dbReference>
<dbReference type="InterPro" id="IPR051793">
    <property type="entry name" value="NADH:flavin_oxidoreductase"/>
</dbReference>
<gene>
    <name evidence="12" type="ORF">C7450_101900</name>
</gene>
<dbReference type="Gene3D" id="3.20.20.70">
    <property type="entry name" value="Aldolase class I"/>
    <property type="match status" value="1"/>
</dbReference>
<dbReference type="InterPro" id="IPR013785">
    <property type="entry name" value="Aldolase_TIM"/>
</dbReference>
<dbReference type="PRINTS" id="PR00368">
    <property type="entry name" value="FADPNR"/>
</dbReference>
<sequence length="702" mass="73526">MGERDDGDTAGCSFPVGAPRFPRLASPIRLAGLTIPNRTVMAAMSSVLADEAGGVTDDTVAYYRARAAGGTGLIVVEFTSVNRRYGRAEMRQLVLDDDGAIAGHRRIASAIREAGSLSALQLHSPGQHADRRTLDGLPFAPSQEISRRDGVTPTTRMLEPAEIEELVADYGRAATRAMAAGYEAIEIHGAHGYLPMAFLSPLRNRRNDAWGGDFERRLRFPLAVIKAVKAVLGAERPLIYRLSSSDFLPGGLSLDDMVAIVPHLVAAGLDAIHVSSGVIEGTLDRTIDPMSAVEAWRFAHCRAIRAVAGVPVIGVGPVRWPDVAERGLAEGDIDMVALGRPLLADPDWTRKALAGDVDAIRPCTNCNWCFDRVLKHIGISCAENPRAGQENHMPAVGGGAGRLALVVGAGPGGMAAALELSEAGFTTRLYEARNELGGGLIASASPPHKEKLFWYLDYLKRRLAGSRVEILLDHPVEAGELAAQHPVLAIVATGACSQALPFAAGDATRVLSAYDILSGDAEPPAPGPLPTLVYGGGETGCETAEYLAARGHGVILVTRSAAQQLARSAEMMYRKHLRARLQGNARITVVDNTTITRVEGPQVATLAGETAGRIEVAWVVVAQGRQPGSPLGEGLAAAGIPHALVGDVETIGRIGDAVHAARAAVSLLAAQVADQDAGHVAAQAAGHITGQAVGQAAQGVET</sequence>
<evidence type="ECO:0000256" key="9">
    <source>
        <dbReference type="ARBA" id="ARBA00023014"/>
    </source>
</evidence>
<dbReference type="InterPro" id="IPR036188">
    <property type="entry name" value="FAD/NAD-bd_sf"/>
</dbReference>
<comment type="cofactor">
    <cofactor evidence="2">
        <name>[4Fe-4S] cluster</name>
        <dbReference type="ChEBI" id="CHEBI:49883"/>
    </cofactor>
</comment>
<evidence type="ECO:0000256" key="7">
    <source>
        <dbReference type="ARBA" id="ARBA00023002"/>
    </source>
</evidence>
<evidence type="ECO:0000256" key="8">
    <source>
        <dbReference type="ARBA" id="ARBA00023004"/>
    </source>
</evidence>
<comment type="cofactor">
    <cofactor evidence="1">
        <name>FMN</name>
        <dbReference type="ChEBI" id="CHEBI:58210"/>
    </cofactor>
</comment>
<evidence type="ECO:0000256" key="3">
    <source>
        <dbReference type="ARBA" id="ARBA00011048"/>
    </source>
</evidence>
<dbReference type="EMBL" id="QJJK01000001">
    <property type="protein sequence ID" value="PXW65137.1"/>
    <property type="molecule type" value="Genomic_DNA"/>
</dbReference>
<protein>
    <submittedName>
        <fullName evidence="12">2,4-dienoyl-CoA reductase-like NADH-dependent reductase (Old Yellow Enzyme family)</fullName>
    </submittedName>
</protein>
<keyword evidence="7" id="KW-0560">Oxidoreductase</keyword>
<dbReference type="Proteomes" id="UP000248021">
    <property type="component" value="Unassembled WGS sequence"/>
</dbReference>
<evidence type="ECO:0000256" key="4">
    <source>
        <dbReference type="ARBA" id="ARBA00022630"/>
    </source>
</evidence>
<keyword evidence="5" id="KW-0288">FMN</keyword>
<organism evidence="12 13">
    <name type="scientific">Chelatococcus asaccharovorans</name>
    <dbReference type="NCBI Taxonomy" id="28210"/>
    <lineage>
        <taxon>Bacteria</taxon>
        <taxon>Pseudomonadati</taxon>
        <taxon>Pseudomonadota</taxon>
        <taxon>Alphaproteobacteria</taxon>
        <taxon>Hyphomicrobiales</taxon>
        <taxon>Chelatococcaceae</taxon>
        <taxon>Chelatococcus</taxon>
    </lineage>
</organism>
<keyword evidence="9" id="KW-0411">Iron-sulfur</keyword>
<keyword evidence="6" id="KW-0479">Metal-binding</keyword>
<accession>A0A2V3UJX3</accession>
<dbReference type="PANTHER" id="PTHR42917">
    <property type="entry name" value="2,4-DIENOYL-COA REDUCTASE"/>
    <property type="match status" value="1"/>
</dbReference>
<evidence type="ECO:0000256" key="5">
    <source>
        <dbReference type="ARBA" id="ARBA00022643"/>
    </source>
</evidence>
<dbReference type="GO" id="GO:0010181">
    <property type="term" value="F:FMN binding"/>
    <property type="evidence" value="ECO:0007669"/>
    <property type="project" value="InterPro"/>
</dbReference>
<dbReference type="PANTHER" id="PTHR42917:SF2">
    <property type="entry name" value="2,4-DIENOYL-COA REDUCTASE [(2E)-ENOYL-COA-PRODUCING]"/>
    <property type="match status" value="1"/>
</dbReference>
<evidence type="ECO:0000256" key="6">
    <source>
        <dbReference type="ARBA" id="ARBA00022723"/>
    </source>
</evidence>
<comment type="similarity">
    <text evidence="3">In the N-terminal section; belongs to the NADH:flavin oxidoreductase/NADH oxidase family.</text>
</comment>
<dbReference type="GO" id="GO:0046872">
    <property type="term" value="F:metal ion binding"/>
    <property type="evidence" value="ECO:0007669"/>
    <property type="project" value="UniProtKB-KW"/>
</dbReference>
<dbReference type="PRINTS" id="PR00469">
    <property type="entry name" value="PNDRDTASEII"/>
</dbReference>
<keyword evidence="8" id="KW-0408">Iron</keyword>
<dbReference type="OrthoDB" id="9804454at2"/>
<dbReference type="Pfam" id="PF00724">
    <property type="entry name" value="Oxidored_FMN"/>
    <property type="match status" value="1"/>
</dbReference>
<keyword evidence="4" id="KW-0285">Flavoprotein</keyword>
<evidence type="ECO:0000259" key="10">
    <source>
        <dbReference type="Pfam" id="PF00724"/>
    </source>
</evidence>
<dbReference type="InterPro" id="IPR023753">
    <property type="entry name" value="FAD/NAD-binding_dom"/>
</dbReference>
<dbReference type="RefSeq" id="WP_110373126.1">
    <property type="nucleotide sequence ID" value="NZ_JAHBRY010000001.1"/>
</dbReference>
<dbReference type="InterPro" id="IPR001155">
    <property type="entry name" value="OxRdtase_FMN_N"/>
</dbReference>
<evidence type="ECO:0000259" key="11">
    <source>
        <dbReference type="Pfam" id="PF07992"/>
    </source>
</evidence>
<dbReference type="SUPFAM" id="SSF51395">
    <property type="entry name" value="FMN-linked oxidoreductases"/>
    <property type="match status" value="1"/>
</dbReference>
<proteinExistence type="inferred from homology"/>
<dbReference type="GO" id="GO:0051536">
    <property type="term" value="F:iron-sulfur cluster binding"/>
    <property type="evidence" value="ECO:0007669"/>
    <property type="project" value="UniProtKB-KW"/>
</dbReference>
<dbReference type="SUPFAM" id="SSF51905">
    <property type="entry name" value="FAD/NAD(P)-binding domain"/>
    <property type="match status" value="1"/>
</dbReference>
<evidence type="ECO:0000256" key="2">
    <source>
        <dbReference type="ARBA" id="ARBA00001966"/>
    </source>
</evidence>